<protein>
    <submittedName>
        <fullName evidence="1">Uncharacterized protein</fullName>
    </submittedName>
</protein>
<evidence type="ECO:0000313" key="2">
    <source>
        <dbReference type="Proteomes" id="UP000189935"/>
    </source>
</evidence>
<sequence>MEMEDYAYDDKGRGTRFWRKCLPVFTKDDRFVLANCGMSQDEFVRDTDPNSTR</sequence>
<organism evidence="1 2">
    <name type="scientific">Bradyrhizobium lablabi</name>
    <dbReference type="NCBI Taxonomy" id="722472"/>
    <lineage>
        <taxon>Bacteria</taxon>
        <taxon>Pseudomonadati</taxon>
        <taxon>Pseudomonadota</taxon>
        <taxon>Alphaproteobacteria</taxon>
        <taxon>Hyphomicrobiales</taxon>
        <taxon>Nitrobacteraceae</taxon>
        <taxon>Bradyrhizobium</taxon>
    </lineage>
</organism>
<dbReference type="Proteomes" id="UP000189935">
    <property type="component" value="Chromosome I"/>
</dbReference>
<proteinExistence type="predicted"/>
<reference evidence="1 2" key="1">
    <citation type="submission" date="2016-11" db="EMBL/GenBank/DDBJ databases">
        <authorList>
            <person name="Jaros S."/>
            <person name="Januszkiewicz K."/>
            <person name="Wedrychowicz H."/>
        </authorList>
    </citation>
    <scope>NUCLEOTIDE SEQUENCE [LARGE SCALE GENOMIC DNA]</scope>
    <source>
        <strain evidence="1 2">GAS499</strain>
    </source>
</reference>
<accession>A0A1M6UTP4</accession>
<evidence type="ECO:0000313" key="1">
    <source>
        <dbReference type="EMBL" id="SHK72476.1"/>
    </source>
</evidence>
<dbReference type="AlphaFoldDB" id="A0A1M6UTP4"/>
<dbReference type="EMBL" id="LT670844">
    <property type="protein sequence ID" value="SHK72476.1"/>
    <property type="molecule type" value="Genomic_DNA"/>
</dbReference>
<name>A0A1M6UTP4_9BRAD</name>
<gene>
    <name evidence="1" type="ORF">SAMN05444159_4025</name>
</gene>